<dbReference type="Proteomes" id="UP001174934">
    <property type="component" value="Unassembled WGS sequence"/>
</dbReference>
<protein>
    <submittedName>
        <fullName evidence="2">Heterokaryon incompatibility protein-domain-containing protein</fullName>
    </submittedName>
</protein>
<dbReference type="EMBL" id="JAULSR010000003">
    <property type="protein sequence ID" value="KAK0624980.1"/>
    <property type="molecule type" value="Genomic_DNA"/>
</dbReference>
<gene>
    <name evidence="2" type="ORF">B0T17DRAFT_531604</name>
</gene>
<keyword evidence="3" id="KW-1185">Reference proteome</keyword>
<name>A0AA40C4R2_9PEZI</name>
<proteinExistence type="predicted"/>
<dbReference type="AlphaFoldDB" id="A0AA40C4R2"/>
<comment type="caution">
    <text evidence="2">The sequence shown here is derived from an EMBL/GenBank/DDBJ whole genome shotgun (WGS) entry which is preliminary data.</text>
</comment>
<dbReference type="PANTHER" id="PTHR33112">
    <property type="entry name" value="DOMAIN PROTEIN, PUTATIVE-RELATED"/>
    <property type="match status" value="1"/>
</dbReference>
<dbReference type="Pfam" id="PF06985">
    <property type="entry name" value="HET"/>
    <property type="match status" value="1"/>
</dbReference>
<reference evidence="2" key="1">
    <citation type="submission" date="2023-06" db="EMBL/GenBank/DDBJ databases">
        <title>Genome-scale phylogeny and comparative genomics of the fungal order Sordariales.</title>
        <authorList>
            <consortium name="Lawrence Berkeley National Laboratory"/>
            <person name="Hensen N."/>
            <person name="Bonometti L."/>
            <person name="Westerberg I."/>
            <person name="Brannstrom I.O."/>
            <person name="Guillou S."/>
            <person name="Cros-Aarteil S."/>
            <person name="Calhoun S."/>
            <person name="Haridas S."/>
            <person name="Kuo A."/>
            <person name="Mondo S."/>
            <person name="Pangilinan J."/>
            <person name="Riley R."/>
            <person name="LaButti K."/>
            <person name="Andreopoulos B."/>
            <person name="Lipzen A."/>
            <person name="Chen C."/>
            <person name="Yanf M."/>
            <person name="Daum C."/>
            <person name="Ng V."/>
            <person name="Clum A."/>
            <person name="Steindorff A."/>
            <person name="Ohm R."/>
            <person name="Martin F."/>
            <person name="Silar P."/>
            <person name="Natvig D."/>
            <person name="Lalanne C."/>
            <person name="Gautier V."/>
            <person name="Ament-velasquez S.L."/>
            <person name="Kruys A."/>
            <person name="Hutchinson M.I."/>
            <person name="Powell A.J."/>
            <person name="Barry K."/>
            <person name="Miller A.N."/>
            <person name="Grigoriev I.V."/>
            <person name="Debuchy R."/>
            <person name="Gladieux P."/>
            <person name="Thoren M.H."/>
            <person name="Johannesson H."/>
        </authorList>
    </citation>
    <scope>NUCLEOTIDE SEQUENCE</scope>
    <source>
        <strain evidence="2">SMH3391-2</strain>
    </source>
</reference>
<dbReference type="PANTHER" id="PTHR33112:SF12">
    <property type="entry name" value="HETEROKARYON INCOMPATIBILITY DOMAIN-CONTAINING PROTEIN"/>
    <property type="match status" value="1"/>
</dbReference>
<dbReference type="InterPro" id="IPR010730">
    <property type="entry name" value="HET"/>
</dbReference>
<organism evidence="2 3">
    <name type="scientific">Bombardia bombarda</name>
    <dbReference type="NCBI Taxonomy" id="252184"/>
    <lineage>
        <taxon>Eukaryota</taxon>
        <taxon>Fungi</taxon>
        <taxon>Dikarya</taxon>
        <taxon>Ascomycota</taxon>
        <taxon>Pezizomycotina</taxon>
        <taxon>Sordariomycetes</taxon>
        <taxon>Sordariomycetidae</taxon>
        <taxon>Sordariales</taxon>
        <taxon>Lasiosphaeriaceae</taxon>
        <taxon>Bombardia</taxon>
    </lineage>
</organism>
<feature type="domain" description="Heterokaryon incompatibility" evidence="1">
    <location>
        <begin position="269"/>
        <end position="416"/>
    </location>
</feature>
<evidence type="ECO:0000313" key="3">
    <source>
        <dbReference type="Proteomes" id="UP001174934"/>
    </source>
</evidence>
<evidence type="ECO:0000313" key="2">
    <source>
        <dbReference type="EMBL" id="KAK0624980.1"/>
    </source>
</evidence>
<sequence>MATSNGNYSYSPGDTDWASCQFCPRMDWASGPAIDPSHRRPSREEQSQIFHHPCPCDSDDMYMAERNPLCPSCRHLRLRHLLFCPRLQLTEIKVELPSIDEMRSSNCTLCHLFSDAVILQARLLGMSNIDIPDLWMHLSIVYTTQSQDTNAIDISESRCMRISLNFVDEKPRSWNPALSHNLAEFDVRISDLSTWSNFELHGGKYALTHPQAVRPSTVDWDLIQGWIRQCRKNHDKPVNSPRPRLLPLGFKIIDVALRQVVELADVRDFVALSYVWGRQPDKDKLLATKETITGLSTVGGIRDDKLPATIIDALTVCSELGYQYLWVDRLCIVQDDLDHKMLQISAMDEVYASASLVIVQACGEDMESPLIGVNAARPADQQQLDILGLRLTNVLPKTTNFSYKSAWSSRGWTYQESVLAKRKLIFTDFEVLLDCDAAVLWEDRYGRNTLDKKTEYHFGDTMLHDGALIDDFFRHLENYTSRNLSFQSDIYNAFEGILASVDSDGSGHIHCLPRSNFDQALLFRSVDYRTPGPKKGLRQVAGMVLPTWSWSSLIGTVGAPQGAFMGSLVLWHEVYESGVLTPIKADVTPWHWENDWGGPDQKIHPPQFYLALAWQNVEILSGSVVDGKFTDVEREMVETWPTYQAYWREMVSSQVLRQNSIKLPHSHKNGMIACTAQTGQFKIQEARKGVHRILGPNGSGIGLVRMDEPRALELLSKPAWTERTHLFVGISVSVDTDGEVLDVDKRYQERYDELYEKGETDPNPYSVVSADEEFGILFRDGEGDTLKSYSPPVVNVILVGAREDGCYCRVAMGWVLLTKWLGVEREEKTVFLV</sequence>
<evidence type="ECO:0000259" key="1">
    <source>
        <dbReference type="Pfam" id="PF06985"/>
    </source>
</evidence>
<accession>A0AA40C4R2</accession>